<dbReference type="AlphaFoldDB" id="A0A3S9PL37"/>
<protein>
    <submittedName>
        <fullName evidence="1">Uncharacterized protein</fullName>
    </submittedName>
</protein>
<keyword evidence="2" id="KW-1185">Reference proteome</keyword>
<organism evidence="1 2">
    <name type="scientific">Streptomyces luteoverticillatus</name>
    <name type="common">Streptoverticillium luteoverticillatus</name>
    <dbReference type="NCBI Taxonomy" id="66425"/>
    <lineage>
        <taxon>Bacteria</taxon>
        <taxon>Bacillati</taxon>
        <taxon>Actinomycetota</taxon>
        <taxon>Actinomycetes</taxon>
        <taxon>Kitasatosporales</taxon>
        <taxon>Streptomycetaceae</taxon>
        <taxon>Streptomyces</taxon>
    </lineage>
</organism>
<accession>A0A3S9PL37</accession>
<dbReference type="RefSeq" id="WP_126915553.1">
    <property type="nucleotide sequence ID" value="NZ_CP034587.1"/>
</dbReference>
<reference evidence="1 2" key="1">
    <citation type="submission" date="2018-12" db="EMBL/GenBank/DDBJ databases">
        <title>The whole draft genome of Streptomyce luteoverticillatus CGMCC 15060.</title>
        <authorList>
            <person name="Feng Z."/>
            <person name="Chen G."/>
            <person name="Zhang J."/>
            <person name="Zhu H."/>
            <person name="Yu X."/>
            <person name="Zhang W."/>
            <person name="Zhang X."/>
        </authorList>
    </citation>
    <scope>NUCLEOTIDE SEQUENCE [LARGE SCALE GENOMIC DNA]</scope>
    <source>
        <strain evidence="1 2">CGMCC 15060</strain>
    </source>
</reference>
<dbReference type="Proteomes" id="UP000267900">
    <property type="component" value="Chromosome"/>
</dbReference>
<evidence type="ECO:0000313" key="1">
    <source>
        <dbReference type="EMBL" id="AZQ73037.1"/>
    </source>
</evidence>
<name>A0A3S9PL37_STRLT</name>
<sequence length="69" mass="7451">MDTFSSAVGVVIESANGLVRMQHPNGVSWRAYVSNLRVPEPAEREQFEAAERAWAPVVVPASAPQTKGT</sequence>
<dbReference type="EMBL" id="CP034587">
    <property type="protein sequence ID" value="AZQ73037.1"/>
    <property type="molecule type" value="Genomic_DNA"/>
</dbReference>
<gene>
    <name evidence="1" type="ORF">EKH77_19080</name>
</gene>
<evidence type="ECO:0000313" key="2">
    <source>
        <dbReference type="Proteomes" id="UP000267900"/>
    </source>
</evidence>
<proteinExistence type="predicted"/>
<dbReference type="OrthoDB" id="9971892at2"/>